<evidence type="ECO:0008006" key="12">
    <source>
        <dbReference type="Google" id="ProtNLM"/>
    </source>
</evidence>
<evidence type="ECO:0000313" key="10">
    <source>
        <dbReference type="EMBL" id="VVM04792.1"/>
    </source>
</evidence>
<evidence type="ECO:0000259" key="8">
    <source>
        <dbReference type="Pfam" id="PF03772"/>
    </source>
</evidence>
<feature type="transmembrane region" description="Helical" evidence="7">
    <location>
        <begin position="441"/>
        <end position="458"/>
    </location>
</feature>
<dbReference type="OrthoDB" id="9761531at2"/>
<dbReference type="Pfam" id="PF03772">
    <property type="entry name" value="Competence"/>
    <property type="match status" value="1"/>
</dbReference>
<dbReference type="GO" id="GO:0005886">
    <property type="term" value="C:plasma membrane"/>
    <property type="evidence" value="ECO:0007669"/>
    <property type="project" value="UniProtKB-SubCell"/>
</dbReference>
<feature type="domain" description="DUF4131" evidence="9">
    <location>
        <begin position="44"/>
        <end position="208"/>
    </location>
</feature>
<dbReference type="RefSeq" id="WP_142659175.1">
    <property type="nucleotide sequence ID" value="NZ_CABFVA020000012.1"/>
</dbReference>
<comment type="subcellular location">
    <subcellularLocation>
        <location evidence="1">Cell membrane</location>
        <topology evidence="1">Multi-pass membrane protein</topology>
    </subcellularLocation>
</comment>
<organism evidence="10 11">
    <name type="scientific">Methylacidimicrobium tartarophylax</name>
    <dbReference type="NCBI Taxonomy" id="1041768"/>
    <lineage>
        <taxon>Bacteria</taxon>
        <taxon>Pseudomonadati</taxon>
        <taxon>Verrucomicrobiota</taxon>
        <taxon>Methylacidimicrobium</taxon>
    </lineage>
</organism>
<keyword evidence="2" id="KW-1003">Cell membrane</keyword>
<keyword evidence="11" id="KW-1185">Reference proteome</keyword>
<evidence type="ECO:0000256" key="7">
    <source>
        <dbReference type="SAM" id="Phobius"/>
    </source>
</evidence>
<name>A0A5E6M8R5_9BACT</name>
<dbReference type="PANTHER" id="PTHR30619">
    <property type="entry name" value="DNA INTERNALIZATION/COMPETENCE PROTEIN COMEC/REC2"/>
    <property type="match status" value="1"/>
</dbReference>
<dbReference type="InterPro" id="IPR004477">
    <property type="entry name" value="ComEC_N"/>
</dbReference>
<feature type="transmembrane region" description="Helical" evidence="7">
    <location>
        <begin position="349"/>
        <end position="367"/>
    </location>
</feature>
<dbReference type="Proteomes" id="UP000334923">
    <property type="component" value="Unassembled WGS sequence"/>
</dbReference>
<evidence type="ECO:0000256" key="5">
    <source>
        <dbReference type="ARBA" id="ARBA00023136"/>
    </source>
</evidence>
<evidence type="ECO:0000256" key="2">
    <source>
        <dbReference type="ARBA" id="ARBA00022475"/>
    </source>
</evidence>
<feature type="transmembrane region" description="Helical" evidence="7">
    <location>
        <begin position="302"/>
        <end position="319"/>
    </location>
</feature>
<evidence type="ECO:0000256" key="6">
    <source>
        <dbReference type="SAM" id="MobiDB-lite"/>
    </source>
</evidence>
<keyword evidence="3 7" id="KW-0812">Transmembrane</keyword>
<reference evidence="10 11" key="1">
    <citation type="submission" date="2019-09" db="EMBL/GenBank/DDBJ databases">
        <authorList>
            <person name="Cremers G."/>
        </authorList>
    </citation>
    <scope>NUCLEOTIDE SEQUENCE [LARGE SCALE GENOMIC DNA]</scope>
    <source>
        <strain evidence="10">4A</strain>
    </source>
</reference>
<sequence length="761" mass="81973">MRTKEMPDAASREDTARRSNFARAPLLLPALIFAAGCAWGAGSPALFWPSLATVAFWGALWLRNLSAQRSLLFFLGALFFVGVYGASFHRGWRPADDLRHLPQAKFGADCWWEGTIQSVPVEKERAGERTTTAIFAVRRAWLSGSWQSASGRALLEVRAAPVGGLTLSQRLWVRGALRRPGEPRNPGDPDWREILAVRHVAYRLKATWSDIRPLNPGSWLGRQIGMARRWASRLLRTGIESDPEAVALLLGMIYGQTGGLPAKTEEDFRLAGAYHVFAVSGQNVGAFLTVGLALLEAGRVSRWRWGWALFPAVAFYAFFSGGSASVGRAALLSSLVLAAWLIRRPVSLLNLWGACLLLFLALDPLSVQDVSLQLSFGVVLALLLLSGPLSRWMASPFVPDPFIPRSLLPRAARFLERVGGGFALLLGSSLAASIGALPFEIVHFHFVSLVGPIANLLIVPLAELVVTVGTLSLCLGALSSLLGVLLNNANWLFAHALLATVATAARLPAAGIAVGDPWTLLSGTPGLRLLFPATPLGSACLVRRQGKVLLIEAGERGVLLPRIDPIRRFYGWNWLDGAIRREGSSWRIAPRTPWGVEAAFAPMKQFSLTNTLCLQPVAYAFPKRGAVDAGTALLFTGKELPLFVLCLDPPSGVEAPSPRPGTIDLLLALGPAAATPRHRATLQGLWLSLGPSGALLGELDRKGTPRKVRSLGRSAVEVTLEPGRIQFRPYRQPPLSYAADPAQEDKGATSQTPSSPEGSVQ</sequence>
<keyword evidence="5 7" id="KW-0472">Membrane</keyword>
<dbReference type="InterPro" id="IPR052159">
    <property type="entry name" value="Competence_DNA_uptake"/>
</dbReference>
<gene>
    <name evidence="10" type="ORF">MAMT_00303</name>
</gene>
<dbReference type="NCBIfam" id="TIGR00360">
    <property type="entry name" value="ComEC_N-term"/>
    <property type="match status" value="1"/>
</dbReference>
<protein>
    <recommendedName>
        <fullName evidence="12">ComE operon protein 3</fullName>
    </recommendedName>
</protein>
<feature type="domain" description="ComEC/Rec2-related protein" evidence="8">
    <location>
        <begin position="252"/>
        <end position="521"/>
    </location>
</feature>
<dbReference type="EMBL" id="CABFVA020000012">
    <property type="protein sequence ID" value="VVM04792.1"/>
    <property type="molecule type" value="Genomic_DNA"/>
</dbReference>
<evidence type="ECO:0000256" key="3">
    <source>
        <dbReference type="ARBA" id="ARBA00022692"/>
    </source>
</evidence>
<evidence type="ECO:0000256" key="4">
    <source>
        <dbReference type="ARBA" id="ARBA00022989"/>
    </source>
</evidence>
<evidence type="ECO:0000313" key="11">
    <source>
        <dbReference type="Proteomes" id="UP000334923"/>
    </source>
</evidence>
<accession>A0A5E6M8R5</accession>
<evidence type="ECO:0000259" key="9">
    <source>
        <dbReference type="Pfam" id="PF13567"/>
    </source>
</evidence>
<dbReference type="PANTHER" id="PTHR30619:SF1">
    <property type="entry name" value="RECOMBINATION PROTEIN 2"/>
    <property type="match status" value="1"/>
</dbReference>
<feature type="transmembrane region" description="Helical" evidence="7">
    <location>
        <begin position="414"/>
        <end position="435"/>
    </location>
</feature>
<feature type="compositionally biased region" description="Polar residues" evidence="6">
    <location>
        <begin position="748"/>
        <end position="761"/>
    </location>
</feature>
<feature type="transmembrane region" description="Helical" evidence="7">
    <location>
        <begin position="373"/>
        <end position="394"/>
    </location>
</feature>
<dbReference type="InterPro" id="IPR025405">
    <property type="entry name" value="DUF4131"/>
</dbReference>
<feature type="transmembrane region" description="Helical" evidence="7">
    <location>
        <begin position="21"/>
        <end position="41"/>
    </location>
</feature>
<feature type="transmembrane region" description="Helical" evidence="7">
    <location>
        <begin position="273"/>
        <end position="295"/>
    </location>
</feature>
<feature type="region of interest" description="Disordered" evidence="6">
    <location>
        <begin position="727"/>
        <end position="761"/>
    </location>
</feature>
<evidence type="ECO:0000256" key="1">
    <source>
        <dbReference type="ARBA" id="ARBA00004651"/>
    </source>
</evidence>
<keyword evidence="4 7" id="KW-1133">Transmembrane helix</keyword>
<dbReference type="AlphaFoldDB" id="A0A5E6M8R5"/>
<dbReference type="Pfam" id="PF13567">
    <property type="entry name" value="DUF4131"/>
    <property type="match status" value="1"/>
</dbReference>
<proteinExistence type="predicted"/>
<feature type="transmembrane region" description="Helical" evidence="7">
    <location>
        <begin position="465"/>
        <end position="486"/>
    </location>
</feature>
<feature type="transmembrane region" description="Helical" evidence="7">
    <location>
        <begin position="71"/>
        <end position="92"/>
    </location>
</feature>